<feature type="transmembrane region" description="Helical" evidence="7">
    <location>
        <begin position="138"/>
        <end position="158"/>
    </location>
</feature>
<comment type="similarity">
    <text evidence="2">Belongs to the peptidase S54 family.</text>
</comment>
<dbReference type="AlphaFoldDB" id="A0A9R1UAX1"/>
<dbReference type="Gene3D" id="1.10.238.10">
    <property type="entry name" value="EF-hand"/>
    <property type="match status" value="1"/>
</dbReference>
<dbReference type="Pfam" id="PF01694">
    <property type="entry name" value="Rhomboid"/>
    <property type="match status" value="1"/>
</dbReference>
<keyword evidence="6 7" id="KW-0472">Membrane</keyword>
<keyword evidence="4" id="KW-0106">Calcium</keyword>
<dbReference type="SUPFAM" id="SSF47473">
    <property type="entry name" value="EF-hand"/>
    <property type="match status" value="1"/>
</dbReference>
<accession>A0A9R1UAX1</accession>
<dbReference type="Proteomes" id="UP000694866">
    <property type="component" value="Unplaced"/>
</dbReference>
<dbReference type="KEGG" id="fas:105273121"/>
<feature type="domain" description="EF-hand" evidence="8">
    <location>
        <begin position="18"/>
        <end position="53"/>
    </location>
</feature>
<proteinExistence type="inferred from homology"/>
<feature type="transmembrane region" description="Helical" evidence="7">
    <location>
        <begin position="189"/>
        <end position="214"/>
    </location>
</feature>
<organism evidence="9 10">
    <name type="scientific">Fopius arisanus</name>
    <dbReference type="NCBI Taxonomy" id="64838"/>
    <lineage>
        <taxon>Eukaryota</taxon>
        <taxon>Metazoa</taxon>
        <taxon>Ecdysozoa</taxon>
        <taxon>Arthropoda</taxon>
        <taxon>Hexapoda</taxon>
        <taxon>Insecta</taxon>
        <taxon>Pterygota</taxon>
        <taxon>Neoptera</taxon>
        <taxon>Endopterygota</taxon>
        <taxon>Hymenoptera</taxon>
        <taxon>Apocrita</taxon>
        <taxon>Ichneumonoidea</taxon>
        <taxon>Braconidae</taxon>
        <taxon>Opiinae</taxon>
        <taxon>Fopius</taxon>
    </lineage>
</organism>
<dbReference type="SMART" id="SM00054">
    <property type="entry name" value="EFh"/>
    <property type="match status" value="2"/>
</dbReference>
<feature type="transmembrane region" description="Helical" evidence="7">
    <location>
        <begin position="340"/>
        <end position="361"/>
    </location>
</feature>
<comment type="subcellular location">
    <subcellularLocation>
        <location evidence="1">Membrane</location>
        <topology evidence="1">Multi-pass membrane protein</topology>
    </subcellularLocation>
</comment>
<feature type="transmembrane region" description="Helical" evidence="7">
    <location>
        <begin position="276"/>
        <end position="297"/>
    </location>
</feature>
<dbReference type="GeneID" id="105273121"/>
<dbReference type="InterPro" id="IPR002048">
    <property type="entry name" value="EF_hand_dom"/>
</dbReference>
<feature type="transmembrane region" description="Helical" evidence="7">
    <location>
        <begin position="226"/>
        <end position="243"/>
    </location>
</feature>
<dbReference type="InterPro" id="IPR011992">
    <property type="entry name" value="EF-hand-dom_pair"/>
</dbReference>
<dbReference type="OrthoDB" id="418595at2759"/>
<dbReference type="InterPro" id="IPR051739">
    <property type="entry name" value="Rhomboid_IM_Serine_Proteases"/>
</dbReference>
<evidence type="ECO:0000256" key="5">
    <source>
        <dbReference type="ARBA" id="ARBA00022989"/>
    </source>
</evidence>
<evidence type="ECO:0000256" key="2">
    <source>
        <dbReference type="ARBA" id="ARBA00009045"/>
    </source>
</evidence>
<dbReference type="InterPro" id="IPR022764">
    <property type="entry name" value="Peptidase_S54_rhomboid_dom"/>
</dbReference>
<dbReference type="InterPro" id="IPR018247">
    <property type="entry name" value="EF_Hand_1_Ca_BS"/>
</dbReference>
<dbReference type="RefSeq" id="XP_011313673.1">
    <property type="nucleotide sequence ID" value="XM_011315371.1"/>
</dbReference>
<keyword evidence="3 7" id="KW-0812">Transmembrane</keyword>
<dbReference type="GO" id="GO:0005509">
    <property type="term" value="F:calcium ion binding"/>
    <property type="evidence" value="ECO:0007669"/>
    <property type="project" value="InterPro"/>
</dbReference>
<evidence type="ECO:0000313" key="10">
    <source>
        <dbReference type="RefSeq" id="XP_011313673.1"/>
    </source>
</evidence>
<evidence type="ECO:0000313" key="9">
    <source>
        <dbReference type="Proteomes" id="UP000694866"/>
    </source>
</evidence>
<feature type="transmembrane region" description="Helical" evidence="7">
    <location>
        <begin position="309"/>
        <end position="328"/>
    </location>
</feature>
<protein>
    <submittedName>
        <fullName evidence="10">Rhomboid-related protein 2-like</fullName>
    </submittedName>
</protein>
<feature type="transmembrane region" description="Helical" evidence="7">
    <location>
        <begin position="249"/>
        <end position="269"/>
    </location>
</feature>
<reference evidence="10" key="1">
    <citation type="submission" date="2025-08" db="UniProtKB">
        <authorList>
            <consortium name="RefSeq"/>
        </authorList>
    </citation>
    <scope>IDENTIFICATION</scope>
    <source>
        <strain evidence="10">USDA-PBARC FA_bdor</strain>
        <tissue evidence="10">Whole organism</tissue>
    </source>
</reference>
<gene>
    <name evidence="10" type="primary">LOC105273121</name>
</gene>
<evidence type="ECO:0000256" key="4">
    <source>
        <dbReference type="ARBA" id="ARBA00022837"/>
    </source>
</evidence>
<dbReference type="PANTHER" id="PTHR45840">
    <property type="entry name" value="RHOMBOID-RELATED PROTEIN"/>
    <property type="match status" value="1"/>
</dbReference>
<dbReference type="PROSITE" id="PS50222">
    <property type="entry name" value="EF_HAND_2"/>
    <property type="match status" value="1"/>
</dbReference>
<dbReference type="SUPFAM" id="SSF144091">
    <property type="entry name" value="Rhomboid-like"/>
    <property type="match status" value="1"/>
</dbReference>
<keyword evidence="9" id="KW-1185">Reference proteome</keyword>
<dbReference type="GO" id="GO:0016020">
    <property type="term" value="C:membrane"/>
    <property type="evidence" value="ECO:0007669"/>
    <property type="project" value="UniProtKB-SubCell"/>
</dbReference>
<keyword evidence="5 7" id="KW-1133">Transmembrane helix</keyword>
<name>A0A9R1UAX1_9HYME</name>
<dbReference type="GO" id="GO:0004252">
    <property type="term" value="F:serine-type endopeptidase activity"/>
    <property type="evidence" value="ECO:0007669"/>
    <property type="project" value="InterPro"/>
</dbReference>
<dbReference type="PANTHER" id="PTHR45840:SF8">
    <property type="entry name" value="RHOMBOID PROTEASE"/>
    <property type="match status" value="1"/>
</dbReference>
<evidence type="ECO:0000256" key="7">
    <source>
        <dbReference type="SAM" id="Phobius"/>
    </source>
</evidence>
<evidence type="ECO:0000259" key="8">
    <source>
        <dbReference type="PROSITE" id="PS50222"/>
    </source>
</evidence>
<dbReference type="PROSITE" id="PS00018">
    <property type="entry name" value="EF_HAND_1"/>
    <property type="match status" value="1"/>
</dbReference>
<evidence type="ECO:0000256" key="6">
    <source>
        <dbReference type="ARBA" id="ARBA00023136"/>
    </source>
</evidence>
<dbReference type="Gene3D" id="1.20.1540.10">
    <property type="entry name" value="Rhomboid-like"/>
    <property type="match status" value="1"/>
</dbReference>
<dbReference type="InterPro" id="IPR035952">
    <property type="entry name" value="Rhomboid-like_sf"/>
</dbReference>
<sequence>MASQRNRQESVNISVQFDDHLHWKGIFDKYDLDGDGKISYNELKEMLKESSYENDIPPSVVKMILQKADPDRSGYLVYPEFLAMIQRKDMQGFFGRLISGYVYTLVPERPIPSDPYSPRTSVAASEGRYEKEYNCRPPAIGMLIISIMEIVLFLYDIVLAPTKKPSSFQGPAAQLLIYNPQRRYEAWRYVTYMFVHAGVIHLVSNLVVQILWGIPLEMVHKWWRVLTVYLAGVLAGSIGFSVANPKLFLAGASGGVYALMTAHIATIIMNWQQMKFAVLQLCVFGFITILDVGLNFYNRYVLNKQDGVGYDAHLAGAAAGLLVGINVLRNLKVKKWEKVVWWLSILTYTALMVAGILWNIFCINVPFT</sequence>
<dbReference type="CDD" id="cd00051">
    <property type="entry name" value="EFh"/>
    <property type="match status" value="1"/>
</dbReference>
<evidence type="ECO:0000256" key="3">
    <source>
        <dbReference type="ARBA" id="ARBA00022692"/>
    </source>
</evidence>
<evidence type="ECO:0000256" key="1">
    <source>
        <dbReference type="ARBA" id="ARBA00004141"/>
    </source>
</evidence>
<dbReference type="Pfam" id="PF13499">
    <property type="entry name" value="EF-hand_7"/>
    <property type="match status" value="1"/>
</dbReference>